<dbReference type="Proteomes" id="UP000253551">
    <property type="component" value="Unassembled WGS sequence"/>
</dbReference>
<evidence type="ECO:0000313" key="1">
    <source>
        <dbReference type="EMBL" id="RCH89476.1"/>
    </source>
</evidence>
<comment type="caution">
    <text evidence="1">The sequence shown here is derived from an EMBL/GenBank/DDBJ whole genome shotgun (WGS) entry which is preliminary data.</text>
</comment>
<reference evidence="1 2" key="1">
    <citation type="journal article" date="2018" name="G3 (Bethesda)">
        <title>Phylogenetic and Phylogenomic Definition of Rhizopus Species.</title>
        <authorList>
            <person name="Gryganskyi A.P."/>
            <person name="Golan J."/>
            <person name="Dolatabadi S."/>
            <person name="Mondo S."/>
            <person name="Robb S."/>
            <person name="Idnurm A."/>
            <person name="Muszewska A."/>
            <person name="Steczkiewicz K."/>
            <person name="Masonjones S."/>
            <person name="Liao H.L."/>
            <person name="Gajdeczka M.T."/>
            <person name="Anike F."/>
            <person name="Vuek A."/>
            <person name="Anishchenko I.M."/>
            <person name="Voigt K."/>
            <person name="de Hoog G.S."/>
            <person name="Smith M.E."/>
            <person name="Heitman J."/>
            <person name="Vilgalys R."/>
            <person name="Stajich J.E."/>
        </authorList>
    </citation>
    <scope>NUCLEOTIDE SEQUENCE [LARGE SCALE GENOMIC DNA]</scope>
    <source>
        <strain evidence="1 2">LSU 92-RS-03</strain>
    </source>
</reference>
<protein>
    <submittedName>
        <fullName evidence="1">Uncharacterized protein</fullName>
    </submittedName>
</protein>
<sequence length="115" mass="13054">MSLAPESFQQLKPQLSVYYKLDEGKKIKHKNEAVPFVSDAIQVTSQVSPHTDNKGGYLLTFKIKALKPVELCRFQVQFMTSLEDQRMLANGFQSWSQARELSRNDKIPAIHSSIA</sequence>
<dbReference type="AlphaFoldDB" id="A0A367JHW1"/>
<keyword evidence="2" id="KW-1185">Reference proteome</keyword>
<dbReference type="STRING" id="4846.A0A367JHW1"/>
<organism evidence="1 2">
    <name type="scientific">Rhizopus stolonifer</name>
    <name type="common">Rhizopus nigricans</name>
    <dbReference type="NCBI Taxonomy" id="4846"/>
    <lineage>
        <taxon>Eukaryota</taxon>
        <taxon>Fungi</taxon>
        <taxon>Fungi incertae sedis</taxon>
        <taxon>Mucoromycota</taxon>
        <taxon>Mucoromycotina</taxon>
        <taxon>Mucoromycetes</taxon>
        <taxon>Mucorales</taxon>
        <taxon>Mucorineae</taxon>
        <taxon>Rhizopodaceae</taxon>
        <taxon>Rhizopus</taxon>
    </lineage>
</organism>
<proteinExistence type="predicted"/>
<accession>A0A367JHW1</accession>
<evidence type="ECO:0000313" key="2">
    <source>
        <dbReference type="Proteomes" id="UP000253551"/>
    </source>
</evidence>
<feature type="non-terminal residue" evidence="1">
    <location>
        <position position="115"/>
    </location>
</feature>
<gene>
    <name evidence="1" type="ORF">CU098_010672</name>
</gene>
<name>A0A367JHW1_RHIST</name>
<dbReference type="EMBL" id="PJQM01003328">
    <property type="protein sequence ID" value="RCH89476.1"/>
    <property type="molecule type" value="Genomic_DNA"/>
</dbReference>